<name>A0A7J7MWX9_9MAGN</name>
<dbReference type="EMBL" id="JACGCM010001193">
    <property type="protein sequence ID" value="KAF6159383.1"/>
    <property type="molecule type" value="Genomic_DNA"/>
</dbReference>
<reference evidence="2 3" key="1">
    <citation type="journal article" date="2020" name="IScience">
        <title>Genome Sequencing of the Endangered Kingdonia uniflora (Circaeasteraceae, Ranunculales) Reveals Potential Mechanisms of Evolutionary Specialization.</title>
        <authorList>
            <person name="Sun Y."/>
            <person name="Deng T."/>
            <person name="Zhang A."/>
            <person name="Moore M.J."/>
            <person name="Landis J.B."/>
            <person name="Lin N."/>
            <person name="Zhang H."/>
            <person name="Zhang X."/>
            <person name="Huang J."/>
            <person name="Zhang X."/>
            <person name="Sun H."/>
            <person name="Wang H."/>
        </authorList>
    </citation>
    <scope>NUCLEOTIDE SEQUENCE [LARGE SCALE GENOMIC DNA]</scope>
    <source>
        <strain evidence="2">TB1705</strain>
        <tissue evidence="2">Leaf</tissue>
    </source>
</reference>
<dbReference type="OrthoDB" id="20900at2759"/>
<dbReference type="PANTHER" id="PTHR34105:SF1">
    <property type="entry name" value="PROLINE-, GLUTAMIC ACID- AND LEUCINE-RICH PROTEIN 1"/>
    <property type="match status" value="1"/>
</dbReference>
<dbReference type="Pfam" id="PF12830">
    <property type="entry name" value="Nipped-B_C"/>
    <property type="match status" value="1"/>
</dbReference>
<gene>
    <name evidence="2" type="ORF">GIB67_032154</name>
</gene>
<feature type="domain" description="Sister chromatid cohesion C-terminal" evidence="1">
    <location>
        <begin position="65"/>
        <end position="121"/>
    </location>
</feature>
<dbReference type="Proteomes" id="UP000541444">
    <property type="component" value="Unassembled WGS sequence"/>
</dbReference>
<dbReference type="AlphaFoldDB" id="A0A7J7MWX9"/>
<comment type="caution">
    <text evidence="2">The sequence shown here is derived from an EMBL/GenBank/DDBJ whole genome shotgun (WGS) entry which is preliminary data.</text>
</comment>
<evidence type="ECO:0000313" key="2">
    <source>
        <dbReference type="EMBL" id="KAF6159383.1"/>
    </source>
</evidence>
<evidence type="ECO:0000313" key="3">
    <source>
        <dbReference type="Proteomes" id="UP000541444"/>
    </source>
</evidence>
<sequence length="358" mass="40008">IPWIAENMAWHSRSTSPDGVIKNYIPKAVVIHVKNGSSNLIQYPEEGGHSVHVAATAGDTNIYGSIIQLYWEGILGRCMDMTEEVRQSALKIVEVVLCQGLVHPITCVPYLIAPKTDAQEEFSPNDPLKLGKALSRQNIPFDISGTYISLPTSHKEMIETYQTPSDSQFLKVASCASMSDLFIRLSRFSNGKKDATSNAEKLIQPLLKLLSEDGSEALWVEAVIYSKIMLVKCKPSISKKFVNCLALLPKTKGDEGSWSLMIQKALITINNHVTVTFQGLEKEVFWQSTLSTCNRMSSWGWLRNLDYELCNHSISKAFAFLGLAYMFQLVYVNFLNSKVSLYSYAANLPVSNVFHEHD</sequence>
<dbReference type="PANTHER" id="PTHR34105">
    <property type="entry name" value="PROLINE-, GLUTAMIC ACID- AND LEUCINE-RICH PROTEIN 1"/>
    <property type="match status" value="1"/>
</dbReference>
<feature type="non-terminal residue" evidence="2">
    <location>
        <position position="1"/>
    </location>
</feature>
<proteinExistence type="predicted"/>
<accession>A0A7J7MWX9</accession>
<organism evidence="2 3">
    <name type="scientific">Kingdonia uniflora</name>
    <dbReference type="NCBI Taxonomy" id="39325"/>
    <lineage>
        <taxon>Eukaryota</taxon>
        <taxon>Viridiplantae</taxon>
        <taxon>Streptophyta</taxon>
        <taxon>Embryophyta</taxon>
        <taxon>Tracheophyta</taxon>
        <taxon>Spermatophyta</taxon>
        <taxon>Magnoliopsida</taxon>
        <taxon>Ranunculales</taxon>
        <taxon>Circaeasteraceae</taxon>
        <taxon>Kingdonia</taxon>
    </lineage>
</organism>
<protein>
    <recommendedName>
        <fullName evidence="1">Sister chromatid cohesion C-terminal domain-containing protein</fullName>
    </recommendedName>
</protein>
<keyword evidence="3" id="KW-1185">Reference proteome</keyword>
<dbReference type="GO" id="GO:0005634">
    <property type="term" value="C:nucleus"/>
    <property type="evidence" value="ECO:0007669"/>
    <property type="project" value="TreeGrafter"/>
</dbReference>
<dbReference type="InterPro" id="IPR024986">
    <property type="entry name" value="Nipped-B_C"/>
</dbReference>
<dbReference type="GO" id="GO:0006364">
    <property type="term" value="P:rRNA processing"/>
    <property type="evidence" value="ECO:0007669"/>
    <property type="project" value="TreeGrafter"/>
</dbReference>
<evidence type="ECO:0000259" key="1">
    <source>
        <dbReference type="Pfam" id="PF12830"/>
    </source>
</evidence>